<keyword evidence="2" id="KW-1185">Reference proteome</keyword>
<evidence type="ECO:0000313" key="2">
    <source>
        <dbReference type="Proteomes" id="UP001333110"/>
    </source>
</evidence>
<accession>A0AAN7NRB8</accession>
<dbReference type="Proteomes" id="UP001333110">
    <property type="component" value="Unassembled WGS sequence"/>
</dbReference>
<dbReference type="InterPro" id="IPR043502">
    <property type="entry name" value="DNA/RNA_pol_sf"/>
</dbReference>
<dbReference type="AlphaFoldDB" id="A0AAN7NRB8"/>
<comment type="caution">
    <text evidence="1">The sequence shown here is derived from an EMBL/GenBank/DDBJ whole genome shotgun (WGS) entry which is preliminary data.</text>
</comment>
<name>A0AAN7NRB8_MYCAM</name>
<dbReference type="EMBL" id="JAUNZN010000009">
    <property type="protein sequence ID" value="KAK4816531.1"/>
    <property type="molecule type" value="Genomic_DNA"/>
</dbReference>
<protein>
    <submittedName>
        <fullName evidence="1">Uncharacterized protein</fullName>
    </submittedName>
</protein>
<dbReference type="SUPFAM" id="SSF56672">
    <property type="entry name" value="DNA/RNA polymerases"/>
    <property type="match status" value="1"/>
</dbReference>
<reference evidence="1 2" key="1">
    <citation type="journal article" date="2023" name="J. Hered.">
        <title>Chromosome-level genome of the wood stork (Mycteria americana) provides insight into avian chromosome evolution.</title>
        <authorList>
            <person name="Flamio R. Jr."/>
            <person name="Ramstad K.M."/>
        </authorList>
    </citation>
    <scope>NUCLEOTIDE SEQUENCE [LARGE SCALE GENOMIC DNA]</scope>
    <source>
        <strain evidence="1">JAX WOST 10</strain>
    </source>
</reference>
<sequence>MAEHKRHEKPVIMYLSHSPYNSPVWPVRKPDGRWHLMMDYRRLSSLLEARLAAPTRSIESGVGICHPCSILWHVSKGTTGTGEAFVVLLHLIQGDQTTVLRLGKGVLSLTRVVKEAEKFCTPQDVIVQDPFALFNSILYGSPPPKGVAHKATVWKWYAYLEGISQLLPFKEGLTKASRLQQPTNPDPALLG</sequence>
<dbReference type="Gene3D" id="3.10.10.10">
    <property type="entry name" value="HIV Type 1 Reverse Transcriptase, subunit A, domain 1"/>
    <property type="match status" value="1"/>
</dbReference>
<evidence type="ECO:0000313" key="1">
    <source>
        <dbReference type="EMBL" id="KAK4816531.1"/>
    </source>
</evidence>
<gene>
    <name evidence="1" type="ORF">QYF61_017732</name>
</gene>
<organism evidence="1 2">
    <name type="scientific">Mycteria americana</name>
    <name type="common">Wood stork</name>
    <dbReference type="NCBI Taxonomy" id="33587"/>
    <lineage>
        <taxon>Eukaryota</taxon>
        <taxon>Metazoa</taxon>
        <taxon>Chordata</taxon>
        <taxon>Craniata</taxon>
        <taxon>Vertebrata</taxon>
        <taxon>Euteleostomi</taxon>
        <taxon>Archelosauria</taxon>
        <taxon>Archosauria</taxon>
        <taxon>Dinosauria</taxon>
        <taxon>Saurischia</taxon>
        <taxon>Theropoda</taxon>
        <taxon>Coelurosauria</taxon>
        <taxon>Aves</taxon>
        <taxon>Neognathae</taxon>
        <taxon>Neoaves</taxon>
        <taxon>Aequornithes</taxon>
        <taxon>Ciconiiformes</taxon>
        <taxon>Ciconiidae</taxon>
        <taxon>Mycteria</taxon>
    </lineage>
</organism>
<proteinExistence type="predicted"/>